<evidence type="ECO:0000313" key="2">
    <source>
        <dbReference type="Proteomes" id="UP001497700"/>
    </source>
</evidence>
<dbReference type="EMBL" id="MU393598">
    <property type="protein sequence ID" value="KAI4860123.1"/>
    <property type="molecule type" value="Genomic_DNA"/>
</dbReference>
<accession>A0ACB9YL97</accession>
<protein>
    <submittedName>
        <fullName evidence="1">Uncharacterized protein</fullName>
    </submittedName>
</protein>
<organism evidence="1 2">
    <name type="scientific">Hypoxylon rubiginosum</name>
    <dbReference type="NCBI Taxonomy" id="110542"/>
    <lineage>
        <taxon>Eukaryota</taxon>
        <taxon>Fungi</taxon>
        <taxon>Dikarya</taxon>
        <taxon>Ascomycota</taxon>
        <taxon>Pezizomycotina</taxon>
        <taxon>Sordariomycetes</taxon>
        <taxon>Xylariomycetidae</taxon>
        <taxon>Xylariales</taxon>
        <taxon>Hypoxylaceae</taxon>
        <taxon>Hypoxylon</taxon>
    </lineage>
</organism>
<reference evidence="1 2" key="1">
    <citation type="journal article" date="2022" name="New Phytol.">
        <title>Ecological generalism drives hyperdiversity of secondary metabolite gene clusters in xylarialean endophytes.</title>
        <authorList>
            <person name="Franco M.E.E."/>
            <person name="Wisecaver J.H."/>
            <person name="Arnold A.E."/>
            <person name="Ju Y.M."/>
            <person name="Slot J.C."/>
            <person name="Ahrendt S."/>
            <person name="Moore L.P."/>
            <person name="Eastman K.E."/>
            <person name="Scott K."/>
            <person name="Konkel Z."/>
            <person name="Mondo S.J."/>
            <person name="Kuo A."/>
            <person name="Hayes R.D."/>
            <person name="Haridas S."/>
            <person name="Andreopoulos B."/>
            <person name="Riley R."/>
            <person name="LaButti K."/>
            <person name="Pangilinan J."/>
            <person name="Lipzen A."/>
            <person name="Amirebrahimi M."/>
            <person name="Yan J."/>
            <person name="Adam C."/>
            <person name="Keymanesh K."/>
            <person name="Ng V."/>
            <person name="Louie K."/>
            <person name="Northen T."/>
            <person name="Drula E."/>
            <person name="Henrissat B."/>
            <person name="Hsieh H.M."/>
            <person name="Youens-Clark K."/>
            <person name="Lutzoni F."/>
            <person name="Miadlikowska J."/>
            <person name="Eastwood D.C."/>
            <person name="Hamelin R.C."/>
            <person name="Grigoriev I.V."/>
            <person name="U'Ren J.M."/>
        </authorList>
    </citation>
    <scope>NUCLEOTIDE SEQUENCE [LARGE SCALE GENOMIC DNA]</scope>
    <source>
        <strain evidence="1 2">CBS 119005</strain>
    </source>
</reference>
<proteinExistence type="predicted"/>
<name>A0ACB9YL97_9PEZI</name>
<evidence type="ECO:0000313" key="1">
    <source>
        <dbReference type="EMBL" id="KAI4860123.1"/>
    </source>
</evidence>
<comment type="caution">
    <text evidence="1">The sequence shown here is derived from an EMBL/GenBank/DDBJ whole genome shotgun (WGS) entry which is preliminary data.</text>
</comment>
<keyword evidence="2" id="KW-1185">Reference proteome</keyword>
<dbReference type="Proteomes" id="UP001497700">
    <property type="component" value="Unassembled WGS sequence"/>
</dbReference>
<sequence>MSASGSDDKSMGDAPETAPPDQDSTSFTWSSCEDFDDQKRIAIKENALAVGIRKCEQLIEKFEVSVLGKDGLNTPTGSNILGREALEKWVGGCSKYPWYCMIRQHIKLTPLSEDLIQRHKDFKVLVGVAGPTGSGKTSTLNALLGFSELLPTSNQEAATAVACKVAYNDDERHDHKFKTIVTFRTRANLTKQLDQFFEDMKGRDELRRADNGSADDYDALRNANANLKPSFEMIRTVFGLGEKEVANMTTKDLLRSNEDAGRLLGKTKRFHGSNVDELSEKIKPYMDSTTAQHTKSGSEFAAWPLIGEVEIFVKSEILRNGVVLVDLPGLADSVESRAAIAKNYFPKLAATLIVSAARRAADDSTSVKLMSDHEELRLKMDGKFHKRSYCVVVSQIDQIDRRSALRTRDAKSNPELQRLVEEEETLKAKKKEKAKQHKSANTELAIIKRELQAVGSGTDQAGKAPRGK</sequence>
<gene>
    <name evidence="1" type="ORF">F4820DRAFT_121379</name>
</gene>